<dbReference type="InterPro" id="IPR012938">
    <property type="entry name" value="Glc/Sorbosone_DH"/>
</dbReference>
<feature type="domain" description="Glucose/Sorbosone dehydrogenase" evidence="2">
    <location>
        <begin position="61"/>
        <end position="349"/>
    </location>
</feature>
<keyword evidence="4" id="KW-1185">Reference proteome</keyword>
<sequence>MTFQKFRAALAAGATVALTAGLLTAGTGSATANGQERPGSGLPGVLSVPTGVSVLSEGWTVPWGLAWLPDGSALLTERDSHQVFHLTADGERTPVGTVPNAQSTGGEGGVLGIAVSPDFAQDRSVYVFHTSPTDNRIARMTFDGTSVSDYRTILTGIARATYHNGGRLKFGPDGYLYATTGDAQQPQRSQDRDALEGKILRMTTDGQPAPGNPYGTVVHSIGHRNPQGLTWDEQGRLWSAEFGQNRFDELNLIEPGNNYGWPQCEGACETAGMTDPEEQWATGEASPSGVTYADGALYMAAQRGERLWRIPLDGENTGTPEAFYVRDYGRLRTVETVPGRDALWLTTTNGDWFGGQPAGSDLVLEITLG</sequence>
<feature type="chain" id="PRO_5038905533" evidence="1">
    <location>
        <begin position="26"/>
        <end position="369"/>
    </location>
</feature>
<protein>
    <submittedName>
        <fullName evidence="3">Oxidoreductase</fullName>
    </submittedName>
</protein>
<evidence type="ECO:0000313" key="3">
    <source>
        <dbReference type="EMBL" id="PJE95380.1"/>
    </source>
</evidence>
<dbReference type="PANTHER" id="PTHR19328">
    <property type="entry name" value="HEDGEHOG-INTERACTING PROTEIN"/>
    <property type="match status" value="1"/>
</dbReference>
<dbReference type="Proteomes" id="UP000230407">
    <property type="component" value="Unassembled WGS sequence"/>
</dbReference>
<dbReference type="Pfam" id="PF07995">
    <property type="entry name" value="GSDH"/>
    <property type="match status" value="1"/>
</dbReference>
<evidence type="ECO:0000259" key="2">
    <source>
        <dbReference type="Pfam" id="PF07995"/>
    </source>
</evidence>
<reference evidence="3 4" key="1">
    <citation type="submission" date="2017-11" db="EMBL/GenBank/DDBJ databases">
        <title>Streptomyces carmine sp. nov., a novel actinomycete isolated from Sophora alopecuroides in Xinjiang, China.</title>
        <authorList>
            <person name="Wang Y."/>
            <person name="Luo X."/>
            <person name="Wan C."/>
            <person name="Zhang L."/>
        </authorList>
    </citation>
    <scope>NUCLEOTIDE SEQUENCE [LARGE SCALE GENOMIC DNA]</scope>
    <source>
        <strain evidence="3 4">TRM SA0054</strain>
    </source>
</reference>
<dbReference type="EMBL" id="PGGW01000066">
    <property type="protein sequence ID" value="PJE95380.1"/>
    <property type="molecule type" value="Genomic_DNA"/>
</dbReference>
<dbReference type="SUPFAM" id="SSF50952">
    <property type="entry name" value="Soluble quinoprotein glucose dehydrogenase"/>
    <property type="match status" value="1"/>
</dbReference>
<evidence type="ECO:0000313" key="4">
    <source>
        <dbReference type="Proteomes" id="UP000230407"/>
    </source>
</evidence>
<name>A0A2M8LTV9_9ACTN</name>
<gene>
    <name evidence="3" type="ORF">CUT44_24165</name>
</gene>
<organism evidence="3 4">
    <name type="scientific">Streptomyces carminius</name>
    <dbReference type="NCBI Taxonomy" id="2665496"/>
    <lineage>
        <taxon>Bacteria</taxon>
        <taxon>Bacillati</taxon>
        <taxon>Actinomycetota</taxon>
        <taxon>Actinomycetes</taxon>
        <taxon>Kitasatosporales</taxon>
        <taxon>Streptomycetaceae</taxon>
        <taxon>Streptomyces</taxon>
    </lineage>
</organism>
<evidence type="ECO:0000256" key="1">
    <source>
        <dbReference type="SAM" id="SignalP"/>
    </source>
</evidence>
<dbReference type="AlphaFoldDB" id="A0A2M8LTV9"/>
<dbReference type="Gene3D" id="2.120.10.30">
    <property type="entry name" value="TolB, C-terminal domain"/>
    <property type="match status" value="1"/>
</dbReference>
<dbReference type="RefSeq" id="WP_100204024.1">
    <property type="nucleotide sequence ID" value="NZ_PGGW01000066.1"/>
</dbReference>
<dbReference type="InterPro" id="IPR011042">
    <property type="entry name" value="6-blade_b-propeller_TolB-like"/>
</dbReference>
<keyword evidence="1" id="KW-0732">Signal</keyword>
<comment type="caution">
    <text evidence="3">The sequence shown here is derived from an EMBL/GenBank/DDBJ whole genome shotgun (WGS) entry which is preliminary data.</text>
</comment>
<accession>A0A2M8LTV9</accession>
<dbReference type="PANTHER" id="PTHR19328:SF13">
    <property type="entry name" value="HIPL1 PROTEIN"/>
    <property type="match status" value="1"/>
</dbReference>
<feature type="signal peptide" evidence="1">
    <location>
        <begin position="1"/>
        <end position="25"/>
    </location>
</feature>
<proteinExistence type="predicted"/>
<dbReference type="InterPro" id="IPR011041">
    <property type="entry name" value="Quinoprot_gluc/sorb_DH_b-prop"/>
</dbReference>